<proteinExistence type="inferred from homology"/>
<sequence length="288" mass="32604">MTFSMTGFAALEQPLENATLLLELRAVNSRYLDLHFKLDENLRSLEPTIRELIGAQLSRGKIECKINLIQRAQSSQSMQLDENLMQQLAAMGVQAQLHFPHSSPMSVADVLRWPGVVLSNVLSHETLAEDVKKLVGQGLHDLNASREREGEKLKVLILDRLSQIELLVEKVKPLLPALSKEYQEKLVNKLQDSLKNIDQERIAQELVLFAQRIDVDEELTRLTAHVSEVKRILNSNAPAGKRLDFLMQELNREANTLGSKSVSVQTTQVSMELKVLIEQMREQIQNVE</sequence>
<reference evidence="8" key="1">
    <citation type="submission" date="2016-10" db="EMBL/GenBank/DDBJ databases">
        <title>Sequence of Gallionella enrichment culture.</title>
        <authorList>
            <person name="Poehlein A."/>
            <person name="Muehling M."/>
            <person name="Daniel R."/>
        </authorList>
    </citation>
    <scope>NUCLEOTIDE SEQUENCE</scope>
</reference>
<evidence type="ECO:0000256" key="2">
    <source>
        <dbReference type="ARBA" id="ARBA00022722"/>
    </source>
</evidence>
<comment type="caution">
    <text evidence="8">The sequence shown here is derived from an EMBL/GenBank/DDBJ whole genome shotgun (WGS) entry which is preliminary data.</text>
</comment>
<evidence type="ECO:0000259" key="7">
    <source>
        <dbReference type="Pfam" id="PF08340"/>
    </source>
</evidence>
<dbReference type="GO" id="GO:0016787">
    <property type="term" value="F:hydrolase activity"/>
    <property type="evidence" value="ECO:0007669"/>
    <property type="project" value="UniProtKB-KW"/>
</dbReference>
<comment type="similarity">
    <text evidence="5">Belongs to the YicC/YloC family.</text>
</comment>
<keyword evidence="3" id="KW-0255">Endonuclease</keyword>
<organism evidence="8">
    <name type="scientific">mine drainage metagenome</name>
    <dbReference type="NCBI Taxonomy" id="410659"/>
    <lineage>
        <taxon>unclassified sequences</taxon>
        <taxon>metagenomes</taxon>
        <taxon>ecological metagenomes</taxon>
    </lineage>
</organism>
<dbReference type="EMBL" id="MLJW01000141">
    <property type="protein sequence ID" value="OIQ96910.1"/>
    <property type="molecule type" value="Genomic_DNA"/>
</dbReference>
<name>A0A1J5RLK3_9ZZZZ</name>
<dbReference type="NCBIfam" id="TIGR00255">
    <property type="entry name" value="YicC/YloC family endoribonuclease"/>
    <property type="match status" value="1"/>
</dbReference>
<dbReference type="AlphaFoldDB" id="A0A1J5RLK3"/>
<evidence type="ECO:0000256" key="5">
    <source>
        <dbReference type="ARBA" id="ARBA00035648"/>
    </source>
</evidence>
<dbReference type="InterPro" id="IPR013527">
    <property type="entry name" value="YicC-like_N"/>
</dbReference>
<feature type="domain" description="Endoribonuclease YicC-like N-terminal" evidence="6">
    <location>
        <begin position="4"/>
        <end position="154"/>
    </location>
</feature>
<evidence type="ECO:0000259" key="6">
    <source>
        <dbReference type="Pfam" id="PF03755"/>
    </source>
</evidence>
<evidence type="ECO:0000256" key="3">
    <source>
        <dbReference type="ARBA" id="ARBA00022759"/>
    </source>
</evidence>
<evidence type="ECO:0008006" key="9">
    <source>
        <dbReference type="Google" id="ProtNLM"/>
    </source>
</evidence>
<dbReference type="GO" id="GO:0004521">
    <property type="term" value="F:RNA endonuclease activity"/>
    <property type="evidence" value="ECO:0007669"/>
    <property type="project" value="InterPro"/>
</dbReference>
<protein>
    <recommendedName>
        <fullName evidence="9">YicC family protein</fullName>
    </recommendedName>
</protein>
<dbReference type="Pfam" id="PF03755">
    <property type="entry name" value="YicC-like_N"/>
    <property type="match status" value="1"/>
</dbReference>
<evidence type="ECO:0000256" key="4">
    <source>
        <dbReference type="ARBA" id="ARBA00022801"/>
    </source>
</evidence>
<evidence type="ECO:0000256" key="1">
    <source>
        <dbReference type="ARBA" id="ARBA00001968"/>
    </source>
</evidence>
<gene>
    <name evidence="8" type="ORF">GALL_211070</name>
</gene>
<keyword evidence="4" id="KW-0378">Hydrolase</keyword>
<evidence type="ECO:0000313" key="8">
    <source>
        <dbReference type="EMBL" id="OIQ96910.1"/>
    </source>
</evidence>
<keyword evidence="2" id="KW-0540">Nuclease</keyword>
<accession>A0A1J5RLK3</accession>
<feature type="domain" description="Endoribonuclease YicC-like C-terminal" evidence="7">
    <location>
        <begin position="174"/>
        <end position="288"/>
    </location>
</feature>
<dbReference type="PANTHER" id="PTHR30636:SF3">
    <property type="entry name" value="UPF0701 PROTEIN YICC"/>
    <property type="match status" value="1"/>
</dbReference>
<comment type="cofactor">
    <cofactor evidence="1">
        <name>a divalent metal cation</name>
        <dbReference type="ChEBI" id="CHEBI:60240"/>
    </cofactor>
</comment>
<dbReference type="Pfam" id="PF08340">
    <property type="entry name" value="YicC-like_C"/>
    <property type="match status" value="1"/>
</dbReference>
<dbReference type="InterPro" id="IPR013551">
    <property type="entry name" value="YicC-like_C"/>
</dbReference>
<dbReference type="InterPro" id="IPR005229">
    <property type="entry name" value="YicC/YloC-like"/>
</dbReference>
<dbReference type="PANTHER" id="PTHR30636">
    <property type="entry name" value="UPF0701 PROTEIN YICC"/>
    <property type="match status" value="1"/>
</dbReference>